<reference evidence="9" key="1">
    <citation type="submission" date="2016-10" db="EMBL/GenBank/DDBJ databases">
        <authorList>
            <person name="Varghese N."/>
            <person name="Submissions S."/>
        </authorList>
    </citation>
    <scope>NUCLEOTIDE SEQUENCE [LARGE SCALE GENOMIC DNA]</scope>
    <source>
        <strain evidence="9">CGMCC 4.7042</strain>
    </source>
</reference>
<dbReference type="AlphaFoldDB" id="A0A1G9S2Q9"/>
<evidence type="ECO:0000256" key="4">
    <source>
        <dbReference type="ARBA" id="ARBA00022989"/>
    </source>
</evidence>
<protein>
    <submittedName>
        <fullName evidence="8">Lysylphosphatidylglycerol synthase TM region</fullName>
    </submittedName>
</protein>
<dbReference type="GO" id="GO:0005886">
    <property type="term" value="C:plasma membrane"/>
    <property type="evidence" value="ECO:0007669"/>
    <property type="project" value="UniProtKB-SubCell"/>
</dbReference>
<feature type="transmembrane region" description="Helical" evidence="7">
    <location>
        <begin position="281"/>
        <end position="302"/>
    </location>
</feature>
<dbReference type="STRING" id="1196353.SAMN05444921_106140"/>
<dbReference type="PANTHER" id="PTHR40277">
    <property type="entry name" value="BLL5419 PROTEIN"/>
    <property type="match status" value="1"/>
</dbReference>
<keyword evidence="5 7" id="KW-0472">Membrane</keyword>
<dbReference type="PANTHER" id="PTHR40277:SF1">
    <property type="entry name" value="BLL5419 PROTEIN"/>
    <property type="match status" value="1"/>
</dbReference>
<evidence type="ECO:0000313" key="8">
    <source>
        <dbReference type="EMBL" id="SDM29769.1"/>
    </source>
</evidence>
<keyword evidence="2" id="KW-1003">Cell membrane</keyword>
<organism evidence="8 9">
    <name type="scientific">Streptomyces wuyuanensis</name>
    <dbReference type="NCBI Taxonomy" id="1196353"/>
    <lineage>
        <taxon>Bacteria</taxon>
        <taxon>Bacillati</taxon>
        <taxon>Actinomycetota</taxon>
        <taxon>Actinomycetes</taxon>
        <taxon>Kitasatosporales</taxon>
        <taxon>Streptomycetaceae</taxon>
        <taxon>Streptomyces</taxon>
    </lineage>
</organism>
<keyword evidence="3 7" id="KW-0812">Transmembrane</keyword>
<dbReference type="Pfam" id="PF03706">
    <property type="entry name" value="LPG_synthase_TM"/>
    <property type="match status" value="1"/>
</dbReference>
<evidence type="ECO:0000256" key="2">
    <source>
        <dbReference type="ARBA" id="ARBA00022475"/>
    </source>
</evidence>
<evidence type="ECO:0000256" key="1">
    <source>
        <dbReference type="ARBA" id="ARBA00004651"/>
    </source>
</evidence>
<evidence type="ECO:0000256" key="5">
    <source>
        <dbReference type="ARBA" id="ARBA00023136"/>
    </source>
</evidence>
<feature type="region of interest" description="Disordered" evidence="6">
    <location>
        <begin position="566"/>
        <end position="635"/>
    </location>
</feature>
<feature type="transmembrane region" description="Helical" evidence="7">
    <location>
        <begin position="200"/>
        <end position="221"/>
    </location>
</feature>
<evidence type="ECO:0000313" key="9">
    <source>
        <dbReference type="Proteomes" id="UP000199063"/>
    </source>
</evidence>
<feature type="transmembrane region" description="Helical" evidence="7">
    <location>
        <begin position="145"/>
        <end position="167"/>
    </location>
</feature>
<feature type="compositionally biased region" description="Basic and acidic residues" evidence="6">
    <location>
        <begin position="572"/>
        <end position="584"/>
    </location>
</feature>
<feature type="transmembrane region" description="Helical" evidence="7">
    <location>
        <begin position="29"/>
        <end position="51"/>
    </location>
</feature>
<proteinExistence type="predicted"/>
<feature type="transmembrane region" description="Helical" evidence="7">
    <location>
        <begin position="113"/>
        <end position="133"/>
    </location>
</feature>
<name>A0A1G9S2Q9_9ACTN</name>
<accession>A0A1G9S2Q9</accession>
<evidence type="ECO:0000256" key="7">
    <source>
        <dbReference type="SAM" id="Phobius"/>
    </source>
</evidence>
<dbReference type="Proteomes" id="UP000199063">
    <property type="component" value="Unassembled WGS sequence"/>
</dbReference>
<gene>
    <name evidence="8" type="ORF">SAMN05444921_106140</name>
</gene>
<comment type="subcellular location">
    <subcellularLocation>
        <location evidence="1">Cell membrane</location>
        <topology evidence="1">Multi-pass membrane protein</topology>
    </subcellularLocation>
</comment>
<evidence type="ECO:0000256" key="3">
    <source>
        <dbReference type="ARBA" id="ARBA00022692"/>
    </source>
</evidence>
<dbReference type="InterPro" id="IPR022791">
    <property type="entry name" value="L-PG_synthase/AglD"/>
</dbReference>
<sequence>MLAGAALVAATLWWQGTGAFVDGLRGIDAPTLLAALGIGLFTTVLSAWRWCLVARALDIRLAFGAAVAAYYRSLFLNAALPGGVAGDVHRAVRHGRSAGALGRGVRAVVLERVAGQAVLVAVGAVLLVAHPSGPLDRAGGAVRDFVTAPGAAAVLAVAAALVAVVAVRRRGGPDTSRWGRALRGTLAEARVAFLGRRHGPAVLVSSVAVLAGHLGMFLLAARAAGSAASAAELLPLMVLALLAMALPLNVGGWGPREGVTAWAFGAAGLGSAQGLSTAVAYGLLAFAAALPGAAVLAVQWFAGLRGAQVEFEEGVLAEEGAAHGRPERVPHHVGAGEGETGHAVADEHRRHGDVQPVEGALVQEAGHGHAAALHEHPAESPAREFVHQAAGGERGGVGEDQYVHSAAGRAVRLPVPTAGAHHPQGGGRTVGEHLPGRRDAAVRVEDDAHRVRAGAGADRQPGVVGDGGPGADDHRVGERAQPVQVFAVLGAGDVVGVALAGGDESVEALAELGEGEARSGQAQRQIALGEEVRLGGGVLRPPVPPVRVAEKSGGLGVRLGPYAQQALPGTARVERTGRPVEGKSAHRATSPAGAAERSGASNEKYAPKESTRVASNSLPFSADAREGRPTTPVSV</sequence>
<feature type="transmembrane region" description="Helical" evidence="7">
    <location>
        <begin position="227"/>
        <end position="246"/>
    </location>
</feature>
<keyword evidence="4 7" id="KW-1133">Transmembrane helix</keyword>
<evidence type="ECO:0000256" key="6">
    <source>
        <dbReference type="SAM" id="MobiDB-lite"/>
    </source>
</evidence>
<dbReference type="EMBL" id="FNHI01000006">
    <property type="protein sequence ID" value="SDM29769.1"/>
    <property type="molecule type" value="Genomic_DNA"/>
</dbReference>
<keyword evidence="9" id="KW-1185">Reference proteome</keyword>